<dbReference type="AlphaFoldDB" id="A0A412IYD7"/>
<reference evidence="2 3" key="1">
    <citation type="submission" date="2018-08" db="EMBL/GenBank/DDBJ databases">
        <title>A genome reference for cultivated species of the human gut microbiota.</title>
        <authorList>
            <person name="Zou Y."/>
            <person name="Xue W."/>
            <person name="Luo G."/>
        </authorList>
    </citation>
    <scope>NUCLEOTIDE SEQUENCE [LARGE SCALE GENOMIC DNA]</scope>
    <source>
        <strain evidence="2 3">AF22-10AC</strain>
    </source>
</reference>
<dbReference type="CDD" id="cd14852">
    <property type="entry name" value="LD-carboxypeptidase"/>
    <property type="match status" value="1"/>
</dbReference>
<dbReference type="PANTHER" id="PTHR34385">
    <property type="entry name" value="D-ALANYL-D-ALANINE CARBOXYPEPTIDASE"/>
    <property type="match status" value="1"/>
</dbReference>
<dbReference type="InterPro" id="IPR003709">
    <property type="entry name" value="VanY-like_core_dom"/>
</dbReference>
<accession>A0A412IYD7</accession>
<dbReference type="InterPro" id="IPR009045">
    <property type="entry name" value="Zn_M74/Hedgehog-like"/>
</dbReference>
<sequence length="345" mass="40516">MSRKEMRARVLLIVICFAVGCFCLYHMDKSYDPLARYPYTTDANRDIILEYLDSNDIDYLINQHITPDKFMDFIKLDGFSLKNTLYYKEAKDTQDADNEYIVNFVNRFRKNFSYDSLKELLSHYSYIDLTTYYENEAVLYSDLRLVADPTNPYVVLNQENTVYKYEPENLVDFNGIYVQNAMVDNLSSMLDAYASVMDGQDHLSVSSGYLSYEQVLDQYVNASKEFAGVDHYMYGAGKNEQQLGYTIVLDGQNEWIELCKQHLNEDMDYTQVEEELSKENKNRVEWILENAYRYGFVVRYGKGHEKKTGHWYLPFVLRYVGIENAKILHDGDKSMEQMSFQDELN</sequence>
<dbReference type="InterPro" id="IPR052179">
    <property type="entry name" value="DD-CPase-like"/>
</dbReference>
<dbReference type="PANTHER" id="PTHR34385:SF1">
    <property type="entry name" value="PEPTIDOGLYCAN L-ALANYL-D-GLUTAMATE ENDOPEPTIDASE CWLK"/>
    <property type="match status" value="1"/>
</dbReference>
<name>A0A412IYD7_9FIRM</name>
<protein>
    <submittedName>
        <fullName evidence="2">D-alanyl-D-alanine carboxypeptidase</fullName>
    </submittedName>
</protein>
<dbReference type="GO" id="GO:0006508">
    <property type="term" value="P:proteolysis"/>
    <property type="evidence" value="ECO:0007669"/>
    <property type="project" value="InterPro"/>
</dbReference>
<evidence type="ECO:0000313" key="3">
    <source>
        <dbReference type="Proteomes" id="UP000285274"/>
    </source>
</evidence>
<dbReference type="Gene3D" id="3.30.1380.10">
    <property type="match status" value="1"/>
</dbReference>
<dbReference type="Pfam" id="PF02557">
    <property type="entry name" value="VanY"/>
    <property type="match status" value="1"/>
</dbReference>
<dbReference type="InterPro" id="IPR058193">
    <property type="entry name" value="VanY/YodJ_core_dom"/>
</dbReference>
<proteinExistence type="predicted"/>
<feature type="domain" description="D-alanyl-D-alanine carboxypeptidase-like core" evidence="1">
    <location>
        <begin position="177"/>
        <end position="321"/>
    </location>
</feature>
<keyword evidence="2" id="KW-0645">Protease</keyword>
<dbReference type="PROSITE" id="PS51257">
    <property type="entry name" value="PROKAR_LIPOPROTEIN"/>
    <property type="match status" value="1"/>
</dbReference>
<organism evidence="2 3">
    <name type="scientific">Holdemanella biformis</name>
    <dbReference type="NCBI Taxonomy" id="1735"/>
    <lineage>
        <taxon>Bacteria</taxon>
        <taxon>Bacillati</taxon>
        <taxon>Bacillota</taxon>
        <taxon>Erysipelotrichia</taxon>
        <taxon>Erysipelotrichales</taxon>
        <taxon>Erysipelotrichaceae</taxon>
        <taxon>Holdemanella</taxon>
    </lineage>
</organism>
<keyword evidence="2" id="KW-0121">Carboxypeptidase</keyword>
<comment type="caution">
    <text evidence="2">The sequence shown here is derived from an EMBL/GenBank/DDBJ whole genome shotgun (WGS) entry which is preliminary data.</text>
</comment>
<evidence type="ECO:0000313" key="2">
    <source>
        <dbReference type="EMBL" id="RGS45097.1"/>
    </source>
</evidence>
<gene>
    <name evidence="2" type="ORF">DWX92_09035</name>
</gene>
<evidence type="ECO:0000259" key="1">
    <source>
        <dbReference type="Pfam" id="PF02557"/>
    </source>
</evidence>
<dbReference type="GO" id="GO:0004180">
    <property type="term" value="F:carboxypeptidase activity"/>
    <property type="evidence" value="ECO:0007669"/>
    <property type="project" value="UniProtKB-KW"/>
</dbReference>
<dbReference type="EMBL" id="QRVM01000045">
    <property type="protein sequence ID" value="RGS45097.1"/>
    <property type="molecule type" value="Genomic_DNA"/>
</dbReference>
<dbReference type="Proteomes" id="UP000285274">
    <property type="component" value="Unassembled WGS sequence"/>
</dbReference>
<keyword evidence="2" id="KW-0378">Hydrolase</keyword>